<dbReference type="KEGG" id="mbrn:26245609"/>
<name>A0A7D5Z3V3_9HYPO</name>
<dbReference type="AlphaFoldDB" id="A0A7D5Z3V3"/>
<accession>A0A7D5Z3V3</accession>
<feature type="signal peptide" evidence="2">
    <location>
        <begin position="1"/>
        <end position="15"/>
    </location>
</feature>
<protein>
    <submittedName>
        <fullName evidence="3">Uncharacterized protein</fullName>
    </submittedName>
</protein>
<keyword evidence="2" id="KW-0732">Signal</keyword>
<proteinExistence type="predicted"/>
<gene>
    <name evidence="3" type="ORF">G6M90_00g090920</name>
</gene>
<evidence type="ECO:0000256" key="2">
    <source>
        <dbReference type="SAM" id="SignalP"/>
    </source>
</evidence>
<evidence type="ECO:0000256" key="1">
    <source>
        <dbReference type="SAM" id="MobiDB-lite"/>
    </source>
</evidence>
<organism evidence="3 4">
    <name type="scientific">Metarhizium brunneum</name>
    <dbReference type="NCBI Taxonomy" id="500148"/>
    <lineage>
        <taxon>Eukaryota</taxon>
        <taxon>Fungi</taxon>
        <taxon>Dikarya</taxon>
        <taxon>Ascomycota</taxon>
        <taxon>Pezizomycotina</taxon>
        <taxon>Sordariomycetes</taxon>
        <taxon>Hypocreomycetidae</taxon>
        <taxon>Hypocreales</taxon>
        <taxon>Clavicipitaceae</taxon>
        <taxon>Metarhizium</taxon>
    </lineage>
</organism>
<sequence length="270" mass="28484">MKAIVVLSALVAVQAAKTTPRPTTLDNGEFVSPLETCDDSCKSSFARPSEHVKTIKSKFKTKTKATTVSPSAEPDLSTALDLGPGTAFPPYVSSPDCTQTTTVVGATHPAVVTPLSTTSSKQGKDKDKDKGKGSKTEHSEAPSPTSPLEEEPAITTTSVLWKDCGTCALFWTTAQSTYVPRVTVANPTDYTYTITQVSCLTIAQAESTGTMLTELPETTEAASTELPEPTDEVPEPTDEVPEPTDEAESTELPDTTVPISIELAEPSTTA</sequence>
<feature type="region of interest" description="Disordered" evidence="1">
    <location>
        <begin position="113"/>
        <end position="152"/>
    </location>
</feature>
<keyword evidence="4" id="KW-1185">Reference proteome</keyword>
<feature type="compositionally biased region" description="Acidic residues" evidence="1">
    <location>
        <begin position="228"/>
        <end position="251"/>
    </location>
</feature>
<dbReference type="RefSeq" id="XP_014541746.1">
    <property type="nucleotide sequence ID" value="XM_014686260.1"/>
</dbReference>
<reference evidence="3 4" key="1">
    <citation type="submission" date="2020-07" db="EMBL/GenBank/DDBJ databases">
        <title>Telomere length de novo assembly of all 7 chromosomes of the fungus, Metarhizium brunneum, using a novel assembly pipeline.</title>
        <authorList>
            <person name="Saud z."/>
            <person name="Kortsinoglou A."/>
            <person name="Kouvelis V.N."/>
            <person name="Butt T.M."/>
        </authorList>
    </citation>
    <scope>NUCLEOTIDE SEQUENCE [LARGE SCALE GENOMIC DNA]</scope>
    <source>
        <strain evidence="3 4">4556</strain>
    </source>
</reference>
<feature type="chain" id="PRO_5028965901" evidence="2">
    <location>
        <begin position="16"/>
        <end position="270"/>
    </location>
</feature>
<evidence type="ECO:0000313" key="4">
    <source>
        <dbReference type="Proteomes" id="UP000510686"/>
    </source>
</evidence>
<feature type="region of interest" description="Disordered" evidence="1">
    <location>
        <begin position="218"/>
        <end position="270"/>
    </location>
</feature>
<dbReference type="GeneID" id="26245609"/>
<evidence type="ECO:0000313" key="3">
    <source>
        <dbReference type="EMBL" id="QLI71945.1"/>
    </source>
</evidence>
<dbReference type="Proteomes" id="UP000510686">
    <property type="component" value="Chromosome 5"/>
</dbReference>
<dbReference type="EMBL" id="CP058936">
    <property type="protein sequence ID" value="QLI71945.1"/>
    <property type="molecule type" value="Genomic_DNA"/>
</dbReference>
<dbReference type="OrthoDB" id="4941236at2759"/>
<feature type="compositionally biased region" description="Basic and acidic residues" evidence="1">
    <location>
        <begin position="122"/>
        <end position="140"/>
    </location>
</feature>